<dbReference type="Pfam" id="PF00564">
    <property type="entry name" value="PB1"/>
    <property type="match status" value="1"/>
</dbReference>
<feature type="region of interest" description="Disordered" evidence="2">
    <location>
        <begin position="543"/>
        <end position="562"/>
    </location>
</feature>
<keyword evidence="1" id="KW-0175">Coiled coil</keyword>
<dbReference type="InterPro" id="IPR033511">
    <property type="entry name" value="Cdc24/Scd1_PH_dom"/>
</dbReference>
<evidence type="ECO:0000256" key="2">
    <source>
        <dbReference type="SAM" id="MobiDB-lite"/>
    </source>
</evidence>
<dbReference type="CDD" id="cd05992">
    <property type="entry name" value="PB1"/>
    <property type="match status" value="1"/>
</dbReference>
<dbReference type="PROSITE" id="PS50010">
    <property type="entry name" value="DH_2"/>
    <property type="match status" value="1"/>
</dbReference>
<reference evidence="5 6" key="1">
    <citation type="submission" date="2024-03" db="EMBL/GenBank/DDBJ databases">
        <authorList>
            <person name="Brejova B."/>
        </authorList>
    </citation>
    <scope>NUCLEOTIDE SEQUENCE [LARGE SCALE GENOMIC DNA]</scope>
    <source>
        <strain evidence="5 6">CBS 14171</strain>
    </source>
</reference>
<dbReference type="SMART" id="SM00325">
    <property type="entry name" value="RhoGEF"/>
    <property type="match status" value="1"/>
</dbReference>
<dbReference type="Gene3D" id="3.10.20.90">
    <property type="entry name" value="Phosphatidylinositol 3-kinase Catalytic Subunit, Chain A, domain 1"/>
    <property type="match status" value="1"/>
</dbReference>
<proteinExistence type="predicted"/>
<dbReference type="PANTHER" id="PTHR47339:SF1">
    <property type="entry name" value="CELL DIVISION CONTROL PROTEIN 24"/>
    <property type="match status" value="1"/>
</dbReference>
<gene>
    <name evidence="5" type="ORF">LODBEIA_P38930</name>
</gene>
<feature type="compositionally biased region" description="Low complexity" evidence="2">
    <location>
        <begin position="124"/>
        <end position="134"/>
    </location>
</feature>
<feature type="region of interest" description="Disordered" evidence="2">
    <location>
        <begin position="647"/>
        <end position="738"/>
    </location>
</feature>
<dbReference type="CDD" id="cd13246">
    <property type="entry name" value="PH_Scd1"/>
    <property type="match status" value="1"/>
</dbReference>
<dbReference type="Proteomes" id="UP001497383">
    <property type="component" value="Chromosome 4"/>
</dbReference>
<dbReference type="InterPro" id="IPR053026">
    <property type="entry name" value="CDC42_GEF"/>
</dbReference>
<dbReference type="Pfam" id="PF00621">
    <property type="entry name" value="RhoGEF"/>
    <property type="match status" value="1"/>
</dbReference>
<dbReference type="InterPro" id="IPR001849">
    <property type="entry name" value="PH_domain"/>
</dbReference>
<dbReference type="InterPro" id="IPR035899">
    <property type="entry name" value="DBL_dom_sf"/>
</dbReference>
<dbReference type="Pfam" id="PF06395">
    <property type="entry name" value="CDC24"/>
    <property type="match status" value="1"/>
</dbReference>
<feature type="compositionally biased region" description="Low complexity" evidence="2">
    <location>
        <begin position="718"/>
        <end position="732"/>
    </location>
</feature>
<sequence length="830" mass="92917">MDSRTPPQPFRSFSTNSNLSVVSSSTSSTSTTANTNGPLLQSTAMRTNSSGPLNINNFNKPSNYKDHLYYKCEALKRRLSAIKGITPFMNLAFNNAEKLCDQQSLSLAQEGNVASLDRFSMQSSNSMGSGNLLQQQSRSASNGTGNTRSSSHSYGVANIHESLLTFTAGVLPANISVDPATQLWKLFQQGAPLCLIYNHVSGSTDNQLVVVSSDDLRICKKSVYDFIVAVKTLFAFEEDELFTISNVFSDSTQDLLKIISFVNKLLDSGSQPTTLGQKEQDDIKLDVQIADERSKVFREIIETERKYVQDLELLLSYRNQLSEADLLSSEQIHTLFPNLNDIIDFQRRFLNGLECNINVPVKYQRIGSVFIHASLGPFRAYEPWTIGQLTAIDLINKENANLKRSSSLIDPGFELQSYILKPIQRLCKYPLLLKELIKTTTPESSNGEPADSQASELHVARSAMKEVANQVNEAQRRAENVEVLRKLMERVNNWKGFNLRDQGELLHHGIVRVKDAENEKEYVAYLFEKIIFFFKEVGTEKEKPDKKNKFGSRKKSSSTVSQSTANLLESLNGKNDRTPLELRGRVYISEIYNISPHSSNGYTLVIAWSGKKESGSFTLKYRSEEARAQWEQCLRSLKTSEMNNHISRKLRDSQSSANTNDSSIYEYMGGESPKALTGDQQRNSFNETRHHSSSSTQSMMMMMRNGNRSKSGEFSRLSTSSSTSYNNSSSTTPVSLAPTLPSPDVSIRLIFNNAELADCLMVSSQIQFADLHSKIASRISASGLVRDHLVINKLRYKDEDGDFVVMDSNDDWNLAMDELDASRALTIWVS</sequence>
<evidence type="ECO:0000259" key="4">
    <source>
        <dbReference type="PROSITE" id="PS50010"/>
    </source>
</evidence>
<dbReference type="Gene3D" id="2.30.29.30">
    <property type="entry name" value="Pleckstrin-homology domain (PH domain)/Phosphotyrosine-binding domain (PTB)"/>
    <property type="match status" value="1"/>
</dbReference>
<feature type="compositionally biased region" description="Low complexity" evidence="2">
    <location>
        <begin position="12"/>
        <end position="36"/>
    </location>
</feature>
<evidence type="ECO:0000259" key="3">
    <source>
        <dbReference type="PROSITE" id="PS50003"/>
    </source>
</evidence>
<dbReference type="CDD" id="cd00160">
    <property type="entry name" value="RhoGEF"/>
    <property type="match status" value="1"/>
</dbReference>
<dbReference type="SUPFAM" id="SSF54277">
    <property type="entry name" value="CAD &amp; PB1 domains"/>
    <property type="match status" value="1"/>
</dbReference>
<dbReference type="Gene3D" id="1.20.900.10">
    <property type="entry name" value="Dbl homology (DH) domain"/>
    <property type="match status" value="1"/>
</dbReference>
<dbReference type="PROSITE" id="PS00741">
    <property type="entry name" value="DH_1"/>
    <property type="match status" value="1"/>
</dbReference>
<protein>
    <submittedName>
        <fullName evidence="5">Uncharacterized protein</fullName>
    </submittedName>
</protein>
<feature type="domain" description="PH" evidence="3">
    <location>
        <begin position="504"/>
        <end position="639"/>
    </location>
</feature>
<feature type="region of interest" description="Disordered" evidence="2">
    <location>
        <begin position="1"/>
        <end position="41"/>
    </location>
</feature>
<evidence type="ECO:0000313" key="5">
    <source>
        <dbReference type="EMBL" id="CAK9439793.1"/>
    </source>
</evidence>
<dbReference type="Pfam" id="PF15411">
    <property type="entry name" value="PH_10"/>
    <property type="match status" value="1"/>
</dbReference>
<evidence type="ECO:0000256" key="1">
    <source>
        <dbReference type="SAM" id="Coils"/>
    </source>
</evidence>
<dbReference type="InterPro" id="IPR011993">
    <property type="entry name" value="PH-like_dom_sf"/>
</dbReference>
<feature type="compositionally biased region" description="Polar residues" evidence="2">
    <location>
        <begin position="135"/>
        <end position="152"/>
    </location>
</feature>
<dbReference type="RefSeq" id="XP_066830831.1">
    <property type="nucleotide sequence ID" value="XM_066974053.1"/>
</dbReference>
<accession>A0ABP0ZNF7</accession>
<dbReference type="InterPro" id="IPR001331">
    <property type="entry name" value="GDS_CDC24_CS"/>
</dbReference>
<feature type="compositionally biased region" description="Low complexity" evidence="2">
    <location>
        <begin position="693"/>
        <end position="703"/>
    </location>
</feature>
<dbReference type="InterPro" id="IPR000219">
    <property type="entry name" value="DH_dom"/>
</dbReference>
<dbReference type="SMART" id="SM00233">
    <property type="entry name" value="PH"/>
    <property type="match status" value="1"/>
</dbReference>
<dbReference type="SUPFAM" id="SSF50729">
    <property type="entry name" value="PH domain-like"/>
    <property type="match status" value="1"/>
</dbReference>
<dbReference type="EMBL" id="OZ022408">
    <property type="protein sequence ID" value="CAK9439793.1"/>
    <property type="molecule type" value="Genomic_DNA"/>
</dbReference>
<organism evidence="5 6">
    <name type="scientific">Lodderomyces beijingensis</name>
    <dbReference type="NCBI Taxonomy" id="1775926"/>
    <lineage>
        <taxon>Eukaryota</taxon>
        <taxon>Fungi</taxon>
        <taxon>Dikarya</taxon>
        <taxon>Ascomycota</taxon>
        <taxon>Saccharomycotina</taxon>
        <taxon>Pichiomycetes</taxon>
        <taxon>Debaryomycetaceae</taxon>
        <taxon>Candida/Lodderomyces clade</taxon>
        <taxon>Lodderomyces</taxon>
    </lineage>
</organism>
<feature type="compositionally biased region" description="Polar residues" evidence="2">
    <location>
        <begin position="653"/>
        <end position="663"/>
    </location>
</feature>
<dbReference type="GeneID" id="92209089"/>
<dbReference type="InterPro" id="IPR000270">
    <property type="entry name" value="PB1_dom"/>
</dbReference>
<dbReference type="SUPFAM" id="SSF48065">
    <property type="entry name" value="DBL homology domain (DH-domain)"/>
    <property type="match status" value="1"/>
</dbReference>
<feature type="region of interest" description="Disordered" evidence="2">
    <location>
        <begin position="124"/>
        <end position="152"/>
    </location>
</feature>
<dbReference type="InterPro" id="IPR010481">
    <property type="entry name" value="Cdc24/Scd1_N"/>
</dbReference>
<feature type="coiled-coil region" evidence="1">
    <location>
        <begin position="457"/>
        <end position="491"/>
    </location>
</feature>
<dbReference type="PANTHER" id="PTHR47339">
    <property type="entry name" value="CELL DIVISION CONTROL PROTEIN 24"/>
    <property type="match status" value="1"/>
</dbReference>
<dbReference type="PROSITE" id="PS50003">
    <property type="entry name" value="PH_DOMAIN"/>
    <property type="match status" value="1"/>
</dbReference>
<dbReference type="SMART" id="SM00666">
    <property type="entry name" value="PB1"/>
    <property type="match status" value="1"/>
</dbReference>
<keyword evidence="6" id="KW-1185">Reference proteome</keyword>
<evidence type="ECO:0000313" key="6">
    <source>
        <dbReference type="Proteomes" id="UP001497383"/>
    </source>
</evidence>
<name>A0ABP0ZNF7_9ASCO</name>
<feature type="domain" description="DH" evidence="4">
    <location>
        <begin position="292"/>
        <end position="474"/>
    </location>
</feature>